<evidence type="ECO:0000256" key="7">
    <source>
        <dbReference type="ARBA" id="ARBA00022692"/>
    </source>
</evidence>
<keyword evidence="6 15" id="KW-0679">Respiratory chain</keyword>
<sequence>MFNKPIRGLLAMAVVGPLAGCQAVLLSPSGDLALRQRDLIIISTLLMLIIIVPVIVLTLLFAWRYRASNQNAVYDPEWDHSTRLELLIWAAPLLIIIALGALTWVSTHKLDPFRPLDRLAAGRPVPADARPLVIDVVALDWKWLFIYPEQGIATVNEAAAPIDRPIRFHITASSVMNSFFIPAVAGQIYAMPGMETKLQAVVNQPGEFEGFSANFSGDGFNGMHFVFHGLSNEAFSQWVQQAKSGNQALGRDAYLKLAQPSENESVSRYATVASGLFDDIVTNCVQSNPYCMGRMQAITEAEQSVAADVCTAPLPQYRQTSRSANGADHVHPL</sequence>
<feature type="domain" description="Cytochrome oxidase subunit II copper A binding" evidence="17">
    <location>
        <begin position="129"/>
        <end position="241"/>
    </location>
</feature>
<accession>A0ABT7XUA9</accession>
<dbReference type="NCBIfam" id="TIGR01433">
    <property type="entry name" value="CyoA"/>
    <property type="match status" value="1"/>
</dbReference>
<comment type="caution">
    <text evidence="19">The sequence shown here is derived from an EMBL/GenBank/DDBJ whole genome shotgun (WGS) entry which is preliminary data.</text>
</comment>
<dbReference type="EMBL" id="JAUEDK010000064">
    <property type="protein sequence ID" value="MDN0077376.1"/>
    <property type="molecule type" value="Genomic_DNA"/>
</dbReference>
<dbReference type="InterPro" id="IPR010514">
    <property type="entry name" value="COX_ARM"/>
</dbReference>
<dbReference type="InterPro" id="IPR008972">
    <property type="entry name" value="Cupredoxin"/>
</dbReference>
<evidence type="ECO:0000256" key="15">
    <source>
        <dbReference type="PIRNR" id="PIRNR000292"/>
    </source>
</evidence>
<keyword evidence="8" id="KW-0732">Signal</keyword>
<evidence type="ECO:0000256" key="4">
    <source>
        <dbReference type="ARBA" id="ARBA00022448"/>
    </source>
</evidence>
<evidence type="ECO:0000256" key="11">
    <source>
        <dbReference type="ARBA" id="ARBA00023002"/>
    </source>
</evidence>
<dbReference type="PIRSF" id="PIRSF000292">
    <property type="entry name" value="Ubi_od_II"/>
    <property type="match status" value="1"/>
</dbReference>
<evidence type="ECO:0000313" key="19">
    <source>
        <dbReference type="EMBL" id="MDN0077376.1"/>
    </source>
</evidence>
<reference evidence="19" key="1">
    <citation type="submission" date="2023-06" db="EMBL/GenBank/DDBJ databases">
        <authorList>
            <person name="Zhang S."/>
        </authorList>
    </citation>
    <scope>NUCLEOTIDE SEQUENCE</scope>
    <source>
        <strain evidence="19">SG2303</strain>
    </source>
</reference>
<dbReference type="PROSITE" id="PS50999">
    <property type="entry name" value="COX2_TM"/>
    <property type="match status" value="1"/>
</dbReference>
<organism evidence="19 20">
    <name type="scientific">Crenobacter oryzisoli</name>
    <dbReference type="NCBI Taxonomy" id="3056844"/>
    <lineage>
        <taxon>Bacteria</taxon>
        <taxon>Pseudomonadati</taxon>
        <taxon>Pseudomonadota</taxon>
        <taxon>Betaproteobacteria</taxon>
        <taxon>Neisseriales</taxon>
        <taxon>Neisseriaceae</taxon>
        <taxon>Crenobacter</taxon>
    </lineage>
</organism>
<dbReference type="SUPFAM" id="SSF49503">
    <property type="entry name" value="Cupredoxins"/>
    <property type="match status" value="1"/>
</dbReference>
<dbReference type="InterPro" id="IPR011759">
    <property type="entry name" value="Cyt_c_oxidase_su2_TM_dom"/>
</dbReference>
<keyword evidence="9 15" id="KW-0249">Electron transport</keyword>
<dbReference type="CDD" id="cd04212">
    <property type="entry name" value="CuRO_UO_II"/>
    <property type="match status" value="1"/>
</dbReference>
<evidence type="ECO:0000256" key="8">
    <source>
        <dbReference type="ARBA" id="ARBA00022729"/>
    </source>
</evidence>
<keyword evidence="13" id="KW-0564">Palmitate</keyword>
<evidence type="ECO:0000256" key="3">
    <source>
        <dbReference type="ARBA" id="ARBA00007866"/>
    </source>
</evidence>
<keyword evidence="11 15" id="KW-0560">Oxidoreductase</keyword>
<evidence type="ECO:0000259" key="17">
    <source>
        <dbReference type="PROSITE" id="PS50857"/>
    </source>
</evidence>
<dbReference type="PANTHER" id="PTHR22888">
    <property type="entry name" value="CYTOCHROME C OXIDASE, SUBUNIT II"/>
    <property type="match status" value="1"/>
</dbReference>
<dbReference type="Gene3D" id="1.10.287.90">
    <property type="match status" value="1"/>
</dbReference>
<dbReference type="PANTHER" id="PTHR22888:SF18">
    <property type="entry name" value="CYTOCHROME BO(3) UBIQUINOL OXIDASE SUBUNIT 2"/>
    <property type="match status" value="1"/>
</dbReference>
<dbReference type="PROSITE" id="PS50857">
    <property type="entry name" value="COX2_CUA"/>
    <property type="match status" value="1"/>
</dbReference>
<keyword evidence="14" id="KW-0449">Lipoprotein</keyword>
<dbReference type="InterPro" id="IPR036257">
    <property type="entry name" value="Cyt_c_oxidase_su2_TM_sf"/>
</dbReference>
<evidence type="ECO:0000256" key="1">
    <source>
        <dbReference type="ARBA" id="ARBA00004459"/>
    </source>
</evidence>
<dbReference type="Pfam" id="PF06481">
    <property type="entry name" value="COX_ARM"/>
    <property type="match status" value="1"/>
</dbReference>
<gene>
    <name evidence="19" type="primary">cyoA</name>
    <name evidence="19" type="ORF">QU481_21340</name>
</gene>
<comment type="similarity">
    <text evidence="3 15">Belongs to the cytochrome c oxidase subunit 2 family.</text>
</comment>
<comment type="subcellular location">
    <subcellularLocation>
        <location evidence="2">Cell membrane</location>
        <topology evidence="2">Multi-pass membrane protein</topology>
    </subcellularLocation>
    <subcellularLocation>
        <location evidence="1">Cell outer membrane</location>
        <topology evidence="1">Lipid-anchor</topology>
    </subcellularLocation>
</comment>
<evidence type="ECO:0000256" key="10">
    <source>
        <dbReference type="ARBA" id="ARBA00022989"/>
    </source>
</evidence>
<protein>
    <recommendedName>
        <fullName evidence="15">Ubiquinol oxidase subunit 2</fullName>
    </recommendedName>
</protein>
<evidence type="ECO:0000256" key="9">
    <source>
        <dbReference type="ARBA" id="ARBA00022982"/>
    </source>
</evidence>
<proteinExistence type="inferred from homology"/>
<keyword evidence="4 15" id="KW-0813">Transport</keyword>
<feature type="domain" description="Cytochrome oxidase subunit II transmembrane region profile" evidence="18">
    <location>
        <begin position="17"/>
        <end position="114"/>
    </location>
</feature>
<feature type="transmembrane region" description="Helical" evidence="16">
    <location>
        <begin position="39"/>
        <end position="63"/>
    </location>
</feature>
<evidence type="ECO:0000256" key="6">
    <source>
        <dbReference type="ARBA" id="ARBA00022660"/>
    </source>
</evidence>
<evidence type="ECO:0000313" key="20">
    <source>
        <dbReference type="Proteomes" id="UP001168540"/>
    </source>
</evidence>
<dbReference type="InterPro" id="IPR002429">
    <property type="entry name" value="CcO_II-like_C"/>
</dbReference>
<evidence type="ECO:0000256" key="16">
    <source>
        <dbReference type="SAM" id="Phobius"/>
    </source>
</evidence>
<dbReference type="InterPro" id="IPR006333">
    <property type="entry name" value="Cyt_o_ubiquinol_oxidase_su2"/>
</dbReference>
<evidence type="ECO:0000256" key="13">
    <source>
        <dbReference type="ARBA" id="ARBA00023139"/>
    </source>
</evidence>
<dbReference type="Pfam" id="PF00116">
    <property type="entry name" value="COX2"/>
    <property type="match status" value="1"/>
</dbReference>
<evidence type="ECO:0000259" key="18">
    <source>
        <dbReference type="PROSITE" id="PS50999"/>
    </source>
</evidence>
<evidence type="ECO:0000256" key="14">
    <source>
        <dbReference type="ARBA" id="ARBA00023288"/>
    </source>
</evidence>
<keyword evidence="5 15" id="KW-1003">Cell membrane</keyword>
<evidence type="ECO:0000256" key="2">
    <source>
        <dbReference type="ARBA" id="ARBA00004651"/>
    </source>
</evidence>
<evidence type="ECO:0000256" key="12">
    <source>
        <dbReference type="ARBA" id="ARBA00023136"/>
    </source>
</evidence>
<dbReference type="SUPFAM" id="SSF81464">
    <property type="entry name" value="Cytochrome c oxidase subunit II-like, transmembrane region"/>
    <property type="match status" value="1"/>
</dbReference>
<dbReference type="InterPro" id="IPR045187">
    <property type="entry name" value="CcO_II"/>
</dbReference>
<name>A0ABT7XUA9_9NEIS</name>
<keyword evidence="20" id="KW-1185">Reference proteome</keyword>
<evidence type="ECO:0000256" key="5">
    <source>
        <dbReference type="ARBA" id="ARBA00022475"/>
    </source>
</evidence>
<dbReference type="Proteomes" id="UP001168540">
    <property type="component" value="Unassembled WGS sequence"/>
</dbReference>
<keyword evidence="12 15" id="KW-0472">Membrane</keyword>
<dbReference type="RefSeq" id="WP_289832016.1">
    <property type="nucleotide sequence ID" value="NZ_JAUEDK010000064.1"/>
</dbReference>
<keyword evidence="7 16" id="KW-0812">Transmembrane</keyword>
<dbReference type="Gene3D" id="2.60.40.420">
    <property type="entry name" value="Cupredoxins - blue copper proteins"/>
    <property type="match status" value="1"/>
</dbReference>
<dbReference type="InterPro" id="IPR034227">
    <property type="entry name" value="CuRO_UO_II"/>
</dbReference>
<feature type="transmembrane region" description="Helical" evidence="16">
    <location>
        <begin position="84"/>
        <end position="105"/>
    </location>
</feature>
<keyword evidence="10 16" id="KW-1133">Transmembrane helix</keyword>